<comment type="caution">
    <text evidence="3">The sequence shown here is derived from an EMBL/GenBank/DDBJ whole genome shotgun (WGS) entry which is preliminary data.</text>
</comment>
<organism evidence="3 4">
    <name type="scientific">Oceanidesulfovibrio indonesiensis</name>
    <dbReference type="NCBI Taxonomy" id="54767"/>
    <lineage>
        <taxon>Bacteria</taxon>
        <taxon>Pseudomonadati</taxon>
        <taxon>Thermodesulfobacteriota</taxon>
        <taxon>Desulfovibrionia</taxon>
        <taxon>Desulfovibrionales</taxon>
        <taxon>Desulfovibrionaceae</taxon>
        <taxon>Oceanidesulfovibrio</taxon>
    </lineage>
</organism>
<dbReference type="PANTHER" id="PTHR33777:SF1">
    <property type="entry name" value="UPF0045 PROTEIN ECM15"/>
    <property type="match status" value="1"/>
</dbReference>
<evidence type="ECO:0000259" key="2">
    <source>
        <dbReference type="Pfam" id="PF01910"/>
    </source>
</evidence>
<comment type="similarity">
    <text evidence="1">Belongs to the UPF0045 family.</text>
</comment>
<evidence type="ECO:0000313" key="3">
    <source>
        <dbReference type="EMBL" id="TVM17411.1"/>
    </source>
</evidence>
<proteinExistence type="inferred from homology"/>
<dbReference type="Proteomes" id="UP000448292">
    <property type="component" value="Unassembled WGS sequence"/>
</dbReference>
<dbReference type="AlphaFoldDB" id="A0A7M3MF25"/>
<evidence type="ECO:0000313" key="4">
    <source>
        <dbReference type="Proteomes" id="UP000448292"/>
    </source>
</evidence>
<dbReference type="NCBIfam" id="TIGR00106">
    <property type="entry name" value="MTH1187 family thiamine-binding protein"/>
    <property type="match status" value="1"/>
</dbReference>
<name>A0A7M3MF25_9BACT</name>
<sequence>MSVILNISIFPLDKGENLGEYVARAMNVIKASGLPYVMGPMGTAIEGASVQEVLELAARCYAELEPDCERVYMMMNVDARKGRTEGLRTKVESVQAKMAGGTA</sequence>
<dbReference type="InterPro" id="IPR051614">
    <property type="entry name" value="UPF0045_domain"/>
</dbReference>
<keyword evidence="4" id="KW-1185">Reference proteome</keyword>
<dbReference type="InterPro" id="IPR002767">
    <property type="entry name" value="Thiamine_BP"/>
</dbReference>
<dbReference type="GO" id="GO:0005829">
    <property type="term" value="C:cytosol"/>
    <property type="evidence" value="ECO:0007669"/>
    <property type="project" value="TreeGrafter"/>
</dbReference>
<dbReference type="InterPro" id="IPR029756">
    <property type="entry name" value="MTH1187/YkoF-like"/>
</dbReference>
<evidence type="ECO:0000256" key="1">
    <source>
        <dbReference type="ARBA" id="ARBA00010272"/>
    </source>
</evidence>
<reference evidence="3 4" key="1">
    <citation type="submission" date="2018-06" db="EMBL/GenBank/DDBJ databases">
        <title>Complete genome of Desulfovibrio indonesiensis P37SLT.</title>
        <authorList>
            <person name="Crispim J.S."/>
            <person name="Vidigal P.M.P."/>
            <person name="Silva L.C.F."/>
            <person name="Laguardia C.N."/>
            <person name="Araujo L.C."/>
            <person name="Dias R.S."/>
            <person name="Sousa M.P."/>
            <person name="Paula S.O."/>
            <person name="Silva C."/>
        </authorList>
    </citation>
    <scope>NUCLEOTIDE SEQUENCE [LARGE SCALE GENOMIC DNA]</scope>
    <source>
        <strain evidence="3 4">P37SLT</strain>
    </source>
</reference>
<feature type="domain" description="Thiamine-binding protein" evidence="2">
    <location>
        <begin position="6"/>
        <end position="95"/>
    </location>
</feature>
<dbReference type="RefSeq" id="WP_144302994.1">
    <property type="nucleotide sequence ID" value="NZ_QMIE01000007.1"/>
</dbReference>
<dbReference type="OrthoDB" id="9793516at2"/>
<dbReference type="PANTHER" id="PTHR33777">
    <property type="entry name" value="UPF0045 PROTEIN ECM15"/>
    <property type="match status" value="1"/>
</dbReference>
<dbReference type="Gene3D" id="3.30.70.930">
    <property type="match status" value="1"/>
</dbReference>
<dbReference type="EMBL" id="QMIE01000007">
    <property type="protein sequence ID" value="TVM17411.1"/>
    <property type="molecule type" value="Genomic_DNA"/>
</dbReference>
<dbReference type="SUPFAM" id="SSF89957">
    <property type="entry name" value="MTH1187/YkoF-like"/>
    <property type="match status" value="1"/>
</dbReference>
<gene>
    <name evidence="3" type="ORF">DPQ33_09580</name>
</gene>
<accession>A0A7M3MF25</accession>
<dbReference type="Pfam" id="PF01910">
    <property type="entry name" value="Thiamine_BP"/>
    <property type="match status" value="1"/>
</dbReference>
<protein>
    <submittedName>
        <fullName evidence="3">Thiamine-binding protein</fullName>
    </submittedName>
</protein>